<evidence type="ECO:0000313" key="3">
    <source>
        <dbReference type="Proteomes" id="UP000189369"/>
    </source>
</evidence>
<dbReference type="KEGG" id="phn:PAEH1_10775"/>
<dbReference type="EMBL" id="CP019697">
    <property type="protein sequence ID" value="AQS51909.1"/>
    <property type="molecule type" value="Genomic_DNA"/>
</dbReference>
<organism evidence="2 3">
    <name type="scientific">Paenalcaligenes hominis</name>
    <dbReference type="NCBI Taxonomy" id="643674"/>
    <lineage>
        <taxon>Bacteria</taxon>
        <taxon>Pseudomonadati</taxon>
        <taxon>Pseudomonadota</taxon>
        <taxon>Betaproteobacteria</taxon>
        <taxon>Burkholderiales</taxon>
        <taxon>Alcaligenaceae</taxon>
        <taxon>Paenalcaligenes</taxon>
    </lineage>
</organism>
<sequence>MRSGELGGAGSILPATSVASSPENEISAVERRFIEASKTLSNGVKLSVRQALADTGTVGRVSYRLSRRLTAEVSVGTISGLALVYRWFSRDDPE</sequence>
<name>A0A1U9K1U4_9BURK</name>
<feature type="region of interest" description="Disordered" evidence="1">
    <location>
        <begin position="1"/>
        <end position="23"/>
    </location>
</feature>
<proteinExistence type="predicted"/>
<evidence type="ECO:0000313" key="2">
    <source>
        <dbReference type="EMBL" id="AQS51909.1"/>
    </source>
</evidence>
<feature type="compositionally biased region" description="Gly residues" evidence="1">
    <location>
        <begin position="1"/>
        <end position="10"/>
    </location>
</feature>
<dbReference type="AlphaFoldDB" id="A0A1U9K1U4"/>
<evidence type="ECO:0000256" key="1">
    <source>
        <dbReference type="SAM" id="MobiDB-lite"/>
    </source>
</evidence>
<dbReference type="STRING" id="643674.PAEH1_10775"/>
<accession>A0A1U9K1U4</accession>
<dbReference type="Proteomes" id="UP000189369">
    <property type="component" value="Chromosome"/>
</dbReference>
<protein>
    <submittedName>
        <fullName evidence="2">Uncharacterized protein</fullName>
    </submittedName>
</protein>
<gene>
    <name evidence="2" type="ORF">PAEH1_10775</name>
</gene>
<reference evidence="2 3" key="1">
    <citation type="submission" date="2017-01" db="EMBL/GenBank/DDBJ databases">
        <title>Complete Genome Sequence of Paenalcaligenes hominis, Isolated from a paraplegic Patient with neurogenic bladder.</title>
        <authorList>
            <person name="Mukhopadhyay R."/>
            <person name="Joaquin J."/>
            <person name="Hogue R."/>
            <person name="Kilaru A."/>
            <person name="Jospin G."/>
            <person name="Mars K."/>
            <person name="Eisen J.A."/>
            <person name="Chaturvedi V."/>
        </authorList>
    </citation>
    <scope>NUCLEOTIDE SEQUENCE [LARGE SCALE GENOMIC DNA]</scope>
    <source>
        <strain evidence="2 3">15S00501</strain>
    </source>
</reference>